<dbReference type="Gene3D" id="2.30.110.10">
    <property type="entry name" value="Electron Transport, Fmn-binding Protein, Chain A"/>
    <property type="match status" value="1"/>
</dbReference>
<dbReference type="InterPro" id="IPR004378">
    <property type="entry name" value="F420H2_quin_Rdtase"/>
</dbReference>
<organism evidence="1 2">
    <name type="scientific">Dictyobacter halimunensis</name>
    <dbReference type="NCBI Taxonomy" id="3026934"/>
    <lineage>
        <taxon>Bacteria</taxon>
        <taxon>Bacillati</taxon>
        <taxon>Chloroflexota</taxon>
        <taxon>Ktedonobacteria</taxon>
        <taxon>Ktedonobacterales</taxon>
        <taxon>Dictyobacteraceae</taxon>
        <taxon>Dictyobacter</taxon>
    </lineage>
</organism>
<dbReference type="InterPro" id="IPR012349">
    <property type="entry name" value="Split_barrel_FMN-bd"/>
</dbReference>
<gene>
    <name evidence="1" type="ORF">KDH_69490</name>
</gene>
<comment type="caution">
    <text evidence="1">The sequence shown here is derived from an EMBL/GenBank/DDBJ whole genome shotgun (WGS) entry which is preliminary data.</text>
</comment>
<dbReference type="EMBL" id="BSRI01000002">
    <property type="protein sequence ID" value="GLV60126.1"/>
    <property type="molecule type" value="Genomic_DNA"/>
</dbReference>
<name>A0ABQ6G2A9_9CHLR</name>
<evidence type="ECO:0000313" key="1">
    <source>
        <dbReference type="EMBL" id="GLV60126.1"/>
    </source>
</evidence>
<sequence>MEHVRTFSKRTVNPVVMRFAGSAHSSFAVVRHVGRRSGRAYATPLLLVPVADGFVIELTYGFAVDWYRNVVAAGHCTILWHGREYECDAFEVSEADMGLQAFPAILRLPLRMLGARDFVKMKVLPEH</sequence>
<evidence type="ECO:0000313" key="2">
    <source>
        <dbReference type="Proteomes" id="UP001344906"/>
    </source>
</evidence>
<dbReference type="Pfam" id="PF04075">
    <property type="entry name" value="F420H2_quin_red"/>
    <property type="match status" value="1"/>
</dbReference>
<proteinExistence type="predicted"/>
<reference evidence="1 2" key="1">
    <citation type="submission" date="2023-02" db="EMBL/GenBank/DDBJ databases">
        <title>Dictyobacter halimunensis sp. nov., a new member of the class Ktedonobacteria from forest soil in a geothermal area.</title>
        <authorList>
            <person name="Rachmania M.K."/>
            <person name="Ningsih F."/>
            <person name="Sakai Y."/>
            <person name="Yabe S."/>
            <person name="Yokota A."/>
            <person name="Sjamsuridzal W."/>
        </authorList>
    </citation>
    <scope>NUCLEOTIDE SEQUENCE [LARGE SCALE GENOMIC DNA]</scope>
    <source>
        <strain evidence="1 2">S3.2.2.5</strain>
    </source>
</reference>
<accession>A0ABQ6G2A9</accession>
<protein>
    <submittedName>
        <fullName evidence="1">Peptidase</fullName>
    </submittedName>
</protein>
<keyword evidence="2" id="KW-1185">Reference proteome</keyword>
<dbReference type="Proteomes" id="UP001344906">
    <property type="component" value="Unassembled WGS sequence"/>
</dbReference>